<evidence type="ECO:0000256" key="5">
    <source>
        <dbReference type="ARBA" id="ARBA00022679"/>
    </source>
</evidence>
<dbReference type="FunFam" id="3.40.50.10180:FF:000001">
    <property type="entry name" value="Glycerate kinase"/>
    <property type="match status" value="1"/>
</dbReference>
<keyword evidence="8" id="KW-0067">ATP-binding</keyword>
<dbReference type="InterPro" id="IPR025286">
    <property type="entry name" value="MOFRL_assoc_dom"/>
</dbReference>
<evidence type="ECO:0000256" key="1">
    <source>
        <dbReference type="ARBA" id="ARBA00000694"/>
    </source>
</evidence>
<gene>
    <name evidence="11" type="ORF">HZH66_007358</name>
</gene>
<sequence length="603" mass="67487">MATKILLDEVRSNLKAIFLSAIKAVSPKRIIKDKVKLENETLYVENNSFPIGEKVYLVGFGKAVMNMAIELENILGNRLVKGIVSVPEISKDSIWTFDETSSFPNQKTTALQFQEGTVHNQPDNRSLNTTHDIIDLVESLTETDTLIVLISGGGSALLYMPRPTIDSEDKIRLCKELQNSGADITEVNILRRKLSMVKGGGLARMAYPASIISLIISDIIDDPIDLIASGPTVYNPKSPEEVIAVLKKYDLFKTVETNNMTAIEGARLEALRKKIVPIILRNNIKGDVHDVSLAYVHVTNLICLALNKTLTIEDFITSIDKSEIISLEAEKVKEIYSLIENVNHNGVVLIGAGEPTVKVTGTGKGGRNQELALYFSLDWLAKVKSNPLLAAYDVVIFSGGTDGQDGPTDAAGAFGYPAFAPMVDYLKPISTKLTNQESNKITDEIDDIELLDIHEYEKKYKTELMIMEVERIIPENALTENDSYNFFSRFMKGENLIKTGFTGTNVMDLHFIYIKKRDCMCEMNPKEEDLTVTSLDDHDLHIDPATIERHKSLRMQDFFKKDILDKAITRKIDIEKLNIKIIDENLRDPCCNKERKLPVIKTE</sequence>
<evidence type="ECO:0000256" key="3">
    <source>
        <dbReference type="ARBA" id="ARBA00012101"/>
    </source>
</evidence>
<evidence type="ECO:0000256" key="4">
    <source>
        <dbReference type="ARBA" id="ARBA00020720"/>
    </source>
</evidence>
<proteinExistence type="inferred from homology"/>
<comment type="caution">
    <text evidence="11">The sequence shown here is derived from an EMBL/GenBank/DDBJ whole genome shotgun (WGS) entry which is preliminary data.</text>
</comment>
<dbReference type="EMBL" id="JACSEA010000007">
    <property type="protein sequence ID" value="KAF7396496.1"/>
    <property type="molecule type" value="Genomic_DNA"/>
</dbReference>
<dbReference type="GO" id="GO:0008887">
    <property type="term" value="F:glycerate kinase activity"/>
    <property type="evidence" value="ECO:0007669"/>
    <property type="project" value="UniProtKB-EC"/>
</dbReference>
<dbReference type="GO" id="GO:0005737">
    <property type="term" value="C:cytoplasm"/>
    <property type="evidence" value="ECO:0007669"/>
    <property type="project" value="TreeGrafter"/>
</dbReference>
<dbReference type="InterPro" id="IPR007835">
    <property type="entry name" value="MOFRL"/>
</dbReference>
<keyword evidence="7" id="KW-0418">Kinase</keyword>
<evidence type="ECO:0000259" key="9">
    <source>
        <dbReference type="Pfam" id="PF05161"/>
    </source>
</evidence>
<keyword evidence="6" id="KW-0547">Nucleotide-binding</keyword>
<comment type="similarity">
    <text evidence="2">Belongs to the glycerate kinase type-2 family.</text>
</comment>
<keyword evidence="5" id="KW-0808">Transferase</keyword>
<dbReference type="Proteomes" id="UP000614350">
    <property type="component" value="Unassembled WGS sequence"/>
</dbReference>
<dbReference type="InterPro" id="IPR038614">
    <property type="entry name" value="GK_N_sf"/>
</dbReference>
<feature type="domain" description="MOFRL" evidence="9">
    <location>
        <begin position="347"/>
        <end position="447"/>
    </location>
</feature>
<keyword evidence="12" id="KW-1185">Reference proteome</keyword>
<dbReference type="Gene3D" id="3.40.50.10180">
    <property type="entry name" value="Glycerate kinase, MOFRL-like N-terminal domain"/>
    <property type="match status" value="1"/>
</dbReference>
<dbReference type="PANTHER" id="PTHR12227:SF0">
    <property type="entry name" value="GLYCERATE KINASE"/>
    <property type="match status" value="1"/>
</dbReference>
<reference evidence="11" key="1">
    <citation type="journal article" date="2020" name="G3 (Bethesda)">
        <title>High-Quality Assemblies for Three Invasive Social Wasps from the &lt;i&gt;Vespula&lt;/i&gt; Genus.</title>
        <authorList>
            <person name="Harrop T.W.R."/>
            <person name="Guhlin J."/>
            <person name="McLaughlin G.M."/>
            <person name="Permina E."/>
            <person name="Stockwell P."/>
            <person name="Gilligan J."/>
            <person name="Le Lec M.F."/>
            <person name="Gruber M.A.M."/>
            <person name="Quinn O."/>
            <person name="Lovegrove M."/>
            <person name="Duncan E.J."/>
            <person name="Remnant E.J."/>
            <person name="Van Eeckhoven J."/>
            <person name="Graham B."/>
            <person name="Knapp R.A."/>
            <person name="Langford K.W."/>
            <person name="Kronenberg Z."/>
            <person name="Press M.O."/>
            <person name="Eacker S.M."/>
            <person name="Wilson-Rankin E.E."/>
            <person name="Purcell J."/>
            <person name="Lester P.J."/>
            <person name="Dearden P.K."/>
        </authorList>
    </citation>
    <scope>NUCLEOTIDE SEQUENCE</scope>
    <source>
        <strain evidence="11">Marl-1</strain>
    </source>
</reference>
<dbReference type="GO" id="GO:0005524">
    <property type="term" value="F:ATP binding"/>
    <property type="evidence" value="ECO:0007669"/>
    <property type="project" value="UniProtKB-KW"/>
</dbReference>
<comment type="catalytic activity">
    <reaction evidence="1">
        <text>(R)-glycerate + ATP = (2R)-3-phosphoglycerate + ADP + H(+)</text>
        <dbReference type="Rhea" id="RHEA:23516"/>
        <dbReference type="ChEBI" id="CHEBI:15378"/>
        <dbReference type="ChEBI" id="CHEBI:16659"/>
        <dbReference type="ChEBI" id="CHEBI:30616"/>
        <dbReference type="ChEBI" id="CHEBI:58272"/>
        <dbReference type="ChEBI" id="CHEBI:456216"/>
        <dbReference type="EC" id="2.7.1.31"/>
    </reaction>
</comment>
<accession>A0A834K3B4</accession>
<dbReference type="Pfam" id="PF13660">
    <property type="entry name" value="DUF4147"/>
    <property type="match status" value="1"/>
</dbReference>
<organism evidence="11 12">
    <name type="scientific">Vespula vulgaris</name>
    <name type="common">Yellow jacket</name>
    <name type="synonym">Wasp</name>
    <dbReference type="NCBI Taxonomy" id="7454"/>
    <lineage>
        <taxon>Eukaryota</taxon>
        <taxon>Metazoa</taxon>
        <taxon>Ecdysozoa</taxon>
        <taxon>Arthropoda</taxon>
        <taxon>Hexapoda</taxon>
        <taxon>Insecta</taxon>
        <taxon>Pterygota</taxon>
        <taxon>Neoptera</taxon>
        <taxon>Endopterygota</taxon>
        <taxon>Hymenoptera</taxon>
        <taxon>Apocrita</taxon>
        <taxon>Aculeata</taxon>
        <taxon>Vespoidea</taxon>
        <taxon>Vespidae</taxon>
        <taxon>Vespinae</taxon>
        <taxon>Vespula</taxon>
    </lineage>
</organism>
<feature type="domain" description="MOFRL-associated" evidence="10">
    <location>
        <begin position="14"/>
        <end position="259"/>
    </location>
</feature>
<dbReference type="EC" id="2.7.1.31" evidence="3"/>
<dbReference type="Gene3D" id="3.40.1480.10">
    <property type="entry name" value="MOFRL domain"/>
    <property type="match status" value="2"/>
</dbReference>
<evidence type="ECO:0000313" key="12">
    <source>
        <dbReference type="Proteomes" id="UP000614350"/>
    </source>
</evidence>
<protein>
    <recommendedName>
        <fullName evidence="4">Glycerate kinase</fullName>
        <ecNumber evidence="3">2.7.1.31</ecNumber>
    </recommendedName>
</protein>
<dbReference type="InterPro" id="IPR039760">
    <property type="entry name" value="MOFRL_protein"/>
</dbReference>
<evidence type="ECO:0000259" key="10">
    <source>
        <dbReference type="Pfam" id="PF13660"/>
    </source>
</evidence>
<evidence type="ECO:0000256" key="6">
    <source>
        <dbReference type="ARBA" id="ARBA00022741"/>
    </source>
</evidence>
<dbReference type="SUPFAM" id="SSF82544">
    <property type="entry name" value="GckA/TtuD-like"/>
    <property type="match status" value="2"/>
</dbReference>
<name>A0A834K3B4_VESVU</name>
<dbReference type="PANTHER" id="PTHR12227">
    <property type="entry name" value="GLYCERATE KINASE"/>
    <property type="match status" value="1"/>
</dbReference>
<dbReference type="Pfam" id="PF05161">
    <property type="entry name" value="MOFRL"/>
    <property type="match status" value="1"/>
</dbReference>
<dbReference type="AlphaFoldDB" id="A0A834K3B4"/>
<dbReference type="InterPro" id="IPR037035">
    <property type="entry name" value="GK-like_C_sf"/>
</dbReference>
<evidence type="ECO:0000256" key="7">
    <source>
        <dbReference type="ARBA" id="ARBA00022777"/>
    </source>
</evidence>
<evidence type="ECO:0000256" key="8">
    <source>
        <dbReference type="ARBA" id="ARBA00022840"/>
    </source>
</evidence>
<evidence type="ECO:0000256" key="2">
    <source>
        <dbReference type="ARBA" id="ARBA00005393"/>
    </source>
</evidence>
<evidence type="ECO:0000313" key="11">
    <source>
        <dbReference type="EMBL" id="KAF7396496.1"/>
    </source>
</evidence>